<organism evidence="1 2">
    <name type="scientific">Dentiscutata erythropus</name>
    <dbReference type="NCBI Taxonomy" id="1348616"/>
    <lineage>
        <taxon>Eukaryota</taxon>
        <taxon>Fungi</taxon>
        <taxon>Fungi incertae sedis</taxon>
        <taxon>Mucoromycota</taxon>
        <taxon>Glomeromycotina</taxon>
        <taxon>Glomeromycetes</taxon>
        <taxon>Diversisporales</taxon>
        <taxon>Gigasporaceae</taxon>
        <taxon>Dentiscutata</taxon>
    </lineage>
</organism>
<sequence>NSENYLIELDQIEEEEDCVIDLVDKNKENEENIATFSIPYINTERSYLIRENETEMISVLLC</sequence>
<name>A0A9N9NQK6_9GLOM</name>
<reference evidence="1" key="1">
    <citation type="submission" date="2021-06" db="EMBL/GenBank/DDBJ databases">
        <authorList>
            <person name="Kallberg Y."/>
            <person name="Tangrot J."/>
            <person name="Rosling A."/>
        </authorList>
    </citation>
    <scope>NUCLEOTIDE SEQUENCE</scope>
    <source>
        <strain evidence="1">MA453B</strain>
    </source>
</reference>
<evidence type="ECO:0000313" key="2">
    <source>
        <dbReference type="Proteomes" id="UP000789405"/>
    </source>
</evidence>
<dbReference type="Proteomes" id="UP000789405">
    <property type="component" value="Unassembled WGS sequence"/>
</dbReference>
<evidence type="ECO:0000313" key="1">
    <source>
        <dbReference type="EMBL" id="CAG8751457.1"/>
    </source>
</evidence>
<dbReference type="EMBL" id="CAJVPY010015368">
    <property type="protein sequence ID" value="CAG8751457.1"/>
    <property type="molecule type" value="Genomic_DNA"/>
</dbReference>
<keyword evidence="2" id="KW-1185">Reference proteome</keyword>
<gene>
    <name evidence="1" type="ORF">DERYTH_LOCUS16940</name>
</gene>
<accession>A0A9N9NQK6</accession>
<comment type="caution">
    <text evidence="1">The sequence shown here is derived from an EMBL/GenBank/DDBJ whole genome shotgun (WGS) entry which is preliminary data.</text>
</comment>
<dbReference type="AlphaFoldDB" id="A0A9N9NQK6"/>
<protein>
    <submittedName>
        <fullName evidence="1">24647_t:CDS:1</fullName>
    </submittedName>
</protein>
<proteinExistence type="predicted"/>
<feature type="non-terminal residue" evidence="1">
    <location>
        <position position="1"/>
    </location>
</feature>